<keyword evidence="2" id="KW-0732">Signal</keyword>
<keyword evidence="1" id="KW-1133">Transmembrane helix</keyword>
<evidence type="ECO:0000256" key="2">
    <source>
        <dbReference type="SAM" id="SignalP"/>
    </source>
</evidence>
<feature type="transmembrane region" description="Helical" evidence="1">
    <location>
        <begin position="191"/>
        <end position="209"/>
    </location>
</feature>
<dbReference type="Proteomes" id="UP000198287">
    <property type="component" value="Unassembled WGS sequence"/>
</dbReference>
<feature type="signal peptide" evidence="2">
    <location>
        <begin position="1"/>
        <end position="20"/>
    </location>
</feature>
<feature type="transmembrane region" description="Helical" evidence="1">
    <location>
        <begin position="158"/>
        <end position="179"/>
    </location>
</feature>
<evidence type="ECO:0000256" key="1">
    <source>
        <dbReference type="SAM" id="Phobius"/>
    </source>
</evidence>
<feature type="transmembrane region" description="Helical" evidence="1">
    <location>
        <begin position="132"/>
        <end position="152"/>
    </location>
</feature>
<dbReference type="OMA" id="CAIGVEA"/>
<proteinExistence type="predicted"/>
<dbReference type="EMBL" id="LNIX01000002">
    <property type="protein sequence ID" value="OXA60670.1"/>
    <property type="molecule type" value="Genomic_DNA"/>
</dbReference>
<name>A0A226ETW0_FOLCA</name>
<feature type="chain" id="PRO_5013325183" evidence="2">
    <location>
        <begin position="21"/>
        <end position="222"/>
    </location>
</feature>
<gene>
    <name evidence="3" type="ORF">Fcan01_04911</name>
</gene>
<feature type="transmembrane region" description="Helical" evidence="1">
    <location>
        <begin position="39"/>
        <end position="60"/>
    </location>
</feature>
<dbReference type="AlphaFoldDB" id="A0A226ETW0"/>
<keyword evidence="4" id="KW-1185">Reference proteome</keyword>
<keyword evidence="1" id="KW-0812">Transmembrane</keyword>
<comment type="caution">
    <text evidence="3">The sequence shown here is derived from an EMBL/GenBank/DDBJ whole genome shotgun (WGS) entry which is preliminary data.</text>
</comment>
<sequence>MGQVLLAVVEIFALLTAVQGLQYIAYLDDGIFANIHNCIWFIFAILGNGFGLVAILLEWWEGRSSTGGLGLKTLQALQYHYFFSWMDVLVGYAALVTQTWLCYHQRMRMSHVHLALIGIPIVAWLKRKSSLIVITTQVVTLLAILSHSVISISAGNWWSFIGSVLMGLTLIAMSLPVRYTFFTSEFSTREAAVLLSGFASFVFPCAIGVEAKYHKSLRKVFP</sequence>
<evidence type="ECO:0000313" key="3">
    <source>
        <dbReference type="EMBL" id="OXA60670.1"/>
    </source>
</evidence>
<evidence type="ECO:0000313" key="4">
    <source>
        <dbReference type="Proteomes" id="UP000198287"/>
    </source>
</evidence>
<organism evidence="3 4">
    <name type="scientific">Folsomia candida</name>
    <name type="common">Springtail</name>
    <dbReference type="NCBI Taxonomy" id="158441"/>
    <lineage>
        <taxon>Eukaryota</taxon>
        <taxon>Metazoa</taxon>
        <taxon>Ecdysozoa</taxon>
        <taxon>Arthropoda</taxon>
        <taxon>Hexapoda</taxon>
        <taxon>Collembola</taxon>
        <taxon>Entomobryomorpha</taxon>
        <taxon>Isotomoidea</taxon>
        <taxon>Isotomidae</taxon>
        <taxon>Proisotominae</taxon>
        <taxon>Folsomia</taxon>
    </lineage>
</organism>
<reference evidence="3 4" key="1">
    <citation type="submission" date="2015-12" db="EMBL/GenBank/DDBJ databases">
        <title>The genome of Folsomia candida.</title>
        <authorList>
            <person name="Faddeeva A."/>
            <person name="Derks M.F."/>
            <person name="Anvar Y."/>
            <person name="Smit S."/>
            <person name="Van Straalen N."/>
            <person name="Roelofs D."/>
        </authorList>
    </citation>
    <scope>NUCLEOTIDE SEQUENCE [LARGE SCALE GENOMIC DNA]</scope>
    <source>
        <strain evidence="3 4">VU population</strain>
        <tissue evidence="3">Whole body</tissue>
    </source>
</reference>
<protein>
    <submittedName>
        <fullName evidence="3">Uncharacterized protein</fullName>
    </submittedName>
</protein>
<dbReference type="OrthoDB" id="8278753at2759"/>
<accession>A0A226ETW0</accession>
<keyword evidence="1" id="KW-0472">Membrane</keyword>
<feature type="transmembrane region" description="Helical" evidence="1">
    <location>
        <begin position="81"/>
        <end position="101"/>
    </location>
</feature>